<dbReference type="GO" id="GO:0004729">
    <property type="term" value="F:oxygen-dependent protoporphyrinogen oxidase activity"/>
    <property type="evidence" value="ECO:0007669"/>
    <property type="project" value="UniProtKB-EC"/>
</dbReference>
<comment type="function">
    <text evidence="11">Involved in coproporphyrin-dependent heme b biosynthesis. Catalyzes the oxidation of coproporphyrinogen III to coproporphyrin III.</text>
</comment>
<evidence type="ECO:0000256" key="10">
    <source>
        <dbReference type="ARBA" id="ARBA00023133"/>
    </source>
</evidence>
<evidence type="ECO:0000256" key="3">
    <source>
        <dbReference type="ARBA" id="ARBA00004744"/>
    </source>
</evidence>
<dbReference type="Gene3D" id="1.10.3110.10">
    <property type="entry name" value="protoporphyrinogen ix oxidase, domain 3"/>
    <property type="match status" value="1"/>
</dbReference>
<dbReference type="Pfam" id="PF01593">
    <property type="entry name" value="Amino_oxidase"/>
    <property type="match status" value="1"/>
</dbReference>
<evidence type="ECO:0000256" key="9">
    <source>
        <dbReference type="ARBA" id="ARBA00023002"/>
    </source>
</evidence>
<evidence type="ECO:0000256" key="5">
    <source>
        <dbReference type="ARBA" id="ARBA00012402"/>
    </source>
</evidence>
<comment type="subcellular location">
    <subcellularLocation>
        <location evidence="11">Cytoplasm</location>
    </subcellularLocation>
</comment>
<dbReference type="SUPFAM" id="SSF54373">
    <property type="entry name" value="FAD-linked reductases, C-terminal domain"/>
    <property type="match status" value="1"/>
</dbReference>
<evidence type="ECO:0000256" key="11">
    <source>
        <dbReference type="RuleBase" id="RU364052"/>
    </source>
</evidence>
<dbReference type="Gene3D" id="3.50.50.60">
    <property type="entry name" value="FAD/NAD(P)-binding domain"/>
    <property type="match status" value="1"/>
</dbReference>
<organism evidence="13 14">
    <name type="scientific">Paenibacillus spongiae</name>
    <dbReference type="NCBI Taxonomy" id="2909671"/>
    <lineage>
        <taxon>Bacteria</taxon>
        <taxon>Bacillati</taxon>
        <taxon>Bacillota</taxon>
        <taxon>Bacilli</taxon>
        <taxon>Bacillales</taxon>
        <taxon>Paenibacillaceae</taxon>
        <taxon>Paenibacillus</taxon>
    </lineage>
</organism>
<sequence>MRRIGQPDRIVVIGGGISGLSSAFYFLREAAARGRKPELTIVDPAERFGGKISTLHRDGFVIERGPDSFLASKKPVIDLAFELGIDQELIGTNPAAEKTYIMHRGKLHPMPPGLMLGIPTEIAPFVKTGILTWGAKLRALMDLVLPAKKTDDDESLGSFLSRRLGPEVMERIAEPLLGGIYAGDLHKLSLQAAFPQFGESERKYGSLIRGMKASRGKTPAAAVDADKLPASARTAFLTFKGGLATMVNALDRSLIGVERRMETKAVRIEPADGFFPGVNIDTAREAERGYPYRVVLSNGETIEADGIVLAMPAYDAADLLEPHIDAAALRAVRYVSVANVTMAFKKETFGLESDGSEFVIPRSEGTSITACTWISAKWPHASPADQCLLRCNTGRAGDEADVDLPDDQLAAAVKHDIRELMGITAEPIFTVITRLHRSMPQYPVCHLQQIGAMRGELAAKLPGVWATGAAFDGFDLPDCIRQGKEAAIRTIEALERR</sequence>
<evidence type="ECO:0000313" key="14">
    <source>
        <dbReference type="Proteomes" id="UP001057877"/>
    </source>
</evidence>
<comment type="cofactor">
    <cofactor evidence="2 11">
        <name>FAD</name>
        <dbReference type="ChEBI" id="CHEBI:57692"/>
    </cofactor>
</comment>
<dbReference type="InterPro" id="IPR036188">
    <property type="entry name" value="FAD/NAD-bd_sf"/>
</dbReference>
<keyword evidence="14" id="KW-1185">Reference proteome</keyword>
<dbReference type="RefSeq" id="WP_258384295.1">
    <property type="nucleotide sequence ID" value="NZ_CP091430.1"/>
</dbReference>
<evidence type="ECO:0000256" key="4">
    <source>
        <dbReference type="ARBA" id="ARBA00008310"/>
    </source>
</evidence>
<keyword evidence="11" id="KW-0963">Cytoplasm</keyword>
<gene>
    <name evidence="13" type="primary">hemG</name>
    <name evidence="13" type="ORF">L1F29_22495</name>
</gene>
<keyword evidence="7 11" id="KW-0285">Flavoprotein</keyword>
<dbReference type="InterPro" id="IPR002937">
    <property type="entry name" value="Amino_oxidase"/>
</dbReference>
<dbReference type="InterPro" id="IPR050464">
    <property type="entry name" value="Zeta_carotene_desat/Oxidored"/>
</dbReference>
<dbReference type="EMBL" id="CP091430">
    <property type="protein sequence ID" value="UVI28207.1"/>
    <property type="molecule type" value="Genomic_DNA"/>
</dbReference>
<dbReference type="Gene3D" id="3.90.660.20">
    <property type="entry name" value="Protoporphyrinogen oxidase, mitochondrial, domain 2"/>
    <property type="match status" value="1"/>
</dbReference>
<name>A0ABY5S2V7_9BACL</name>
<accession>A0ABY5S2V7</accession>
<dbReference type="PANTHER" id="PTHR42923">
    <property type="entry name" value="PROTOPORPHYRINOGEN OXIDASE"/>
    <property type="match status" value="1"/>
</dbReference>
<comment type="catalytic activity">
    <reaction evidence="1">
        <text>coproporphyrinogen III + 3 O2 = coproporphyrin III + 3 H2O2</text>
        <dbReference type="Rhea" id="RHEA:43436"/>
        <dbReference type="ChEBI" id="CHEBI:15379"/>
        <dbReference type="ChEBI" id="CHEBI:16240"/>
        <dbReference type="ChEBI" id="CHEBI:57309"/>
        <dbReference type="ChEBI" id="CHEBI:131725"/>
        <dbReference type="EC" id="1.3.3.15"/>
    </reaction>
    <physiologicalReaction direction="left-to-right" evidence="1">
        <dbReference type="Rhea" id="RHEA:43437"/>
    </physiologicalReaction>
</comment>
<keyword evidence="8 11" id="KW-0274">FAD</keyword>
<evidence type="ECO:0000256" key="7">
    <source>
        <dbReference type="ARBA" id="ARBA00022630"/>
    </source>
</evidence>
<comment type="pathway">
    <text evidence="3 11">Porphyrin-containing compound metabolism; protoheme biosynthesis.</text>
</comment>
<dbReference type="Proteomes" id="UP001057877">
    <property type="component" value="Chromosome"/>
</dbReference>
<dbReference type="PANTHER" id="PTHR42923:SF3">
    <property type="entry name" value="PROTOPORPHYRINOGEN OXIDASE"/>
    <property type="match status" value="1"/>
</dbReference>
<evidence type="ECO:0000256" key="8">
    <source>
        <dbReference type="ARBA" id="ARBA00022827"/>
    </source>
</evidence>
<dbReference type="InterPro" id="IPR004572">
    <property type="entry name" value="Protoporphyrinogen_oxidase"/>
</dbReference>
<feature type="domain" description="Amine oxidase" evidence="12">
    <location>
        <begin position="17"/>
        <end position="487"/>
    </location>
</feature>
<evidence type="ECO:0000256" key="1">
    <source>
        <dbReference type="ARBA" id="ARBA00001755"/>
    </source>
</evidence>
<keyword evidence="9 11" id="KW-0560">Oxidoreductase</keyword>
<dbReference type="SUPFAM" id="SSF51905">
    <property type="entry name" value="FAD/NAD(P)-binding domain"/>
    <property type="match status" value="1"/>
</dbReference>
<evidence type="ECO:0000256" key="6">
    <source>
        <dbReference type="ARBA" id="ARBA00019046"/>
    </source>
</evidence>
<keyword evidence="10 11" id="KW-0350">Heme biosynthesis</keyword>
<protein>
    <recommendedName>
        <fullName evidence="6 11">Coproporphyrinogen III oxidase</fullName>
        <ecNumber evidence="5 11">1.3.3.15</ecNumber>
    </recommendedName>
</protein>
<dbReference type="EC" id="1.3.3.15" evidence="5 11"/>
<comment type="similarity">
    <text evidence="4 11">Belongs to the protoporphyrinogen/coproporphyrinogen oxidase family. Coproporphyrinogen III oxidase subfamily.</text>
</comment>
<proteinExistence type="inferred from homology"/>
<evidence type="ECO:0000259" key="12">
    <source>
        <dbReference type="Pfam" id="PF01593"/>
    </source>
</evidence>
<evidence type="ECO:0000256" key="2">
    <source>
        <dbReference type="ARBA" id="ARBA00001974"/>
    </source>
</evidence>
<dbReference type="NCBIfam" id="TIGR00562">
    <property type="entry name" value="proto_IX_ox"/>
    <property type="match status" value="1"/>
</dbReference>
<evidence type="ECO:0000313" key="13">
    <source>
        <dbReference type="EMBL" id="UVI28207.1"/>
    </source>
</evidence>
<reference evidence="13" key="1">
    <citation type="submission" date="2022-01" db="EMBL/GenBank/DDBJ databases">
        <title>Paenibacillus spongiae sp. nov., isolated from marine sponge.</title>
        <authorList>
            <person name="Li Z."/>
            <person name="Zhang M."/>
        </authorList>
    </citation>
    <scope>NUCLEOTIDE SEQUENCE</scope>
    <source>
        <strain evidence="13">PHS-Z3</strain>
    </source>
</reference>